<protein>
    <submittedName>
        <fullName evidence="3">G-protein coupled receptors family 1 profile domain-containing protein</fullName>
    </submittedName>
</protein>
<feature type="transmembrane region" description="Helical" evidence="1">
    <location>
        <begin position="33"/>
        <end position="51"/>
    </location>
</feature>
<proteinExistence type="predicted"/>
<evidence type="ECO:0000313" key="3">
    <source>
        <dbReference type="WBParaSite" id="TMUE_2000010303.1"/>
    </source>
</evidence>
<dbReference type="AlphaFoldDB" id="A0A5S6QT46"/>
<feature type="transmembrane region" description="Helical" evidence="1">
    <location>
        <begin position="63"/>
        <end position="86"/>
    </location>
</feature>
<organism evidence="2 3">
    <name type="scientific">Trichuris muris</name>
    <name type="common">Mouse whipworm</name>
    <dbReference type="NCBI Taxonomy" id="70415"/>
    <lineage>
        <taxon>Eukaryota</taxon>
        <taxon>Metazoa</taxon>
        <taxon>Ecdysozoa</taxon>
        <taxon>Nematoda</taxon>
        <taxon>Enoplea</taxon>
        <taxon>Dorylaimia</taxon>
        <taxon>Trichinellida</taxon>
        <taxon>Trichuridae</taxon>
        <taxon>Trichuris</taxon>
    </lineage>
</organism>
<name>A0A5S6QT46_TRIMR</name>
<evidence type="ECO:0000256" key="1">
    <source>
        <dbReference type="SAM" id="Phobius"/>
    </source>
</evidence>
<dbReference type="WBParaSite" id="TMUE_2000010303.1">
    <property type="protein sequence ID" value="TMUE_2000010303.1"/>
    <property type="gene ID" value="WBGene00292973"/>
</dbReference>
<dbReference type="Proteomes" id="UP000046395">
    <property type="component" value="Unassembled WGS sequence"/>
</dbReference>
<feature type="transmembrane region" description="Helical" evidence="1">
    <location>
        <begin position="106"/>
        <end position="127"/>
    </location>
</feature>
<keyword evidence="2" id="KW-1185">Reference proteome</keyword>
<evidence type="ECO:0000313" key="2">
    <source>
        <dbReference type="Proteomes" id="UP000046395"/>
    </source>
</evidence>
<sequence length="280" mass="31368">MLTRCEESSDMLTPSECLLFKPHLALLPAGEQLVTFTVFAMVINCFHAVVVSKEGNGLSKKAVHRCLALCVAGVAVTTVAFVTVIARRHEDQVHACCYTNQVTPWWFFRFYYSLYVVFGSLDVLLLLCASVQLKCKPGPADEQIRRIYNRRTRKVFQQTLLMGAYSLVFQTIPAICGLLLSTFPQLASLIKTLWACVPVGCMLEVKDGACPIVAHCNYSNKVRLNCTLLELPGNGIFALLDYTLVWESNKWTFKAELLSKEIYPASNCHYALDFSNLPSY</sequence>
<keyword evidence="1" id="KW-1133">Transmembrane helix</keyword>
<keyword evidence="1" id="KW-0812">Transmembrane</keyword>
<reference evidence="3" key="1">
    <citation type="submission" date="2019-12" db="UniProtKB">
        <authorList>
            <consortium name="WormBaseParasite"/>
        </authorList>
    </citation>
    <scope>IDENTIFICATION</scope>
</reference>
<keyword evidence="1" id="KW-0472">Membrane</keyword>
<accession>A0A5S6QT46</accession>
<dbReference type="STRING" id="70415.A0A5S6QT46"/>
<feature type="transmembrane region" description="Helical" evidence="1">
    <location>
        <begin position="160"/>
        <end position="183"/>
    </location>
</feature>